<organism evidence="2 3">
    <name type="scientific">Brevibacterium sediminis</name>
    <dbReference type="NCBI Taxonomy" id="1857024"/>
    <lineage>
        <taxon>Bacteria</taxon>
        <taxon>Bacillati</taxon>
        <taxon>Actinomycetota</taxon>
        <taxon>Actinomycetes</taxon>
        <taxon>Micrococcales</taxon>
        <taxon>Brevibacteriaceae</taxon>
        <taxon>Brevibacterium</taxon>
    </lineage>
</organism>
<dbReference type="Proteomes" id="UP000632322">
    <property type="component" value="Unassembled WGS sequence"/>
</dbReference>
<evidence type="ECO:0000259" key="1">
    <source>
        <dbReference type="Pfam" id="PF25109"/>
    </source>
</evidence>
<reference evidence="3" key="1">
    <citation type="journal article" date="2019" name="Int. J. Syst. Evol. Microbiol.">
        <title>The Global Catalogue of Microorganisms (GCM) 10K type strain sequencing project: providing services to taxonomists for standard genome sequencing and annotation.</title>
        <authorList>
            <consortium name="The Broad Institute Genomics Platform"/>
            <consortium name="The Broad Institute Genome Sequencing Center for Infectious Disease"/>
            <person name="Wu L."/>
            <person name="Ma J."/>
        </authorList>
    </citation>
    <scope>NUCLEOTIDE SEQUENCE [LARGE SCALE GENOMIC DNA]</scope>
    <source>
        <strain evidence="3">CGMCC 1.15472</strain>
    </source>
</reference>
<evidence type="ECO:0000313" key="3">
    <source>
        <dbReference type="Proteomes" id="UP000632322"/>
    </source>
</evidence>
<feature type="domain" description="Polynucleotide kinase PNKP phosphatase" evidence="1">
    <location>
        <begin position="69"/>
        <end position="212"/>
    </location>
</feature>
<proteinExistence type="predicted"/>
<dbReference type="InterPro" id="IPR036412">
    <property type="entry name" value="HAD-like_sf"/>
</dbReference>
<evidence type="ECO:0000313" key="2">
    <source>
        <dbReference type="EMBL" id="GGC46420.1"/>
    </source>
</evidence>
<dbReference type="SUPFAM" id="SSF56784">
    <property type="entry name" value="HAD-like"/>
    <property type="match status" value="1"/>
</dbReference>
<dbReference type="InterPro" id="IPR023214">
    <property type="entry name" value="HAD_sf"/>
</dbReference>
<accession>A0ABQ1MT02</accession>
<name>A0ABQ1MT02_9MICO</name>
<sequence length="237" mass="27246">MQDREWLSITEINDPISEARIHEYRDGRLNSLTDNTRFNGDQTLNENNKITADQRAVGEEISMLAVGRSAVICDVDGTLCDVREIRHFVEKPKDRKGFRANFKSFHAGSLYCPPFIEVSTLMKHLYTNGFNLILVTAREARWRELTENWLKIHDIPWHDIIMRKDLDYRADSIVKQEMCEDLTSKYSIRLAIDDRDDILAIWAGSEIPTIKVGSEGQLSAISWPYGKVDSEIADIVE</sequence>
<dbReference type="EMBL" id="BMJG01000014">
    <property type="protein sequence ID" value="GGC46420.1"/>
    <property type="molecule type" value="Genomic_DNA"/>
</dbReference>
<keyword evidence="3" id="KW-1185">Reference proteome</keyword>
<dbReference type="Pfam" id="PF25109">
    <property type="entry name" value="HAD_PNKP"/>
    <property type="match status" value="1"/>
</dbReference>
<dbReference type="RefSeq" id="WP_181272112.1">
    <property type="nucleotide sequence ID" value="NZ_BMJG01000014.1"/>
</dbReference>
<comment type="caution">
    <text evidence="2">The sequence shown here is derived from an EMBL/GenBank/DDBJ whole genome shotgun (WGS) entry which is preliminary data.</text>
</comment>
<protein>
    <recommendedName>
        <fullName evidence="1">Polynucleotide kinase PNKP phosphatase domain-containing protein</fullName>
    </recommendedName>
</protein>
<dbReference type="Gene3D" id="3.40.50.1000">
    <property type="entry name" value="HAD superfamily/HAD-like"/>
    <property type="match status" value="1"/>
</dbReference>
<dbReference type="InterPro" id="IPR056782">
    <property type="entry name" value="HAD_PNKP"/>
</dbReference>
<gene>
    <name evidence="2" type="ORF">GCM10010974_30880</name>
</gene>